<feature type="region of interest" description="Disordered" evidence="13">
    <location>
        <begin position="1"/>
        <end position="116"/>
    </location>
</feature>
<comment type="subcellular location">
    <subcellularLocation>
        <location evidence="1">Bud neck</location>
    </subcellularLocation>
</comment>
<evidence type="ECO:0000256" key="13">
    <source>
        <dbReference type="SAM" id="MobiDB-lite"/>
    </source>
</evidence>
<dbReference type="InterPro" id="IPR011009">
    <property type="entry name" value="Kinase-like_dom_sf"/>
</dbReference>
<feature type="compositionally biased region" description="Low complexity" evidence="13">
    <location>
        <begin position="602"/>
        <end position="616"/>
    </location>
</feature>
<dbReference type="SMART" id="SM00220">
    <property type="entry name" value="S_TKc"/>
    <property type="match status" value="1"/>
</dbReference>
<evidence type="ECO:0000256" key="6">
    <source>
        <dbReference type="ARBA" id="ARBA00022679"/>
    </source>
</evidence>
<keyword evidence="5" id="KW-0597">Phosphoprotein</keyword>
<keyword evidence="7 12" id="KW-0547">Nucleotide-binding</keyword>
<evidence type="ECO:0000256" key="2">
    <source>
        <dbReference type="ARBA" id="ARBA00010791"/>
    </source>
</evidence>
<sequence>MDKRKSTHNPGSRAPLGDNFKRGNSVPPKPRLQPLETYENESKENIPVVVVQKEPVARKSKKAAAPSVSQPPVNPRLSVISQASHERHASKRSSHVSVASASTAHSNDTSGKLKTHIGPWQLGKTLGKGSSARVRLARHKVTYQSVAVKIISKRTAYLSQAGSIAQLDKVERDLPEEEDGFRRLPVTVEREIAIMKLIEHPNIIKILDVWENRNEIYLILEYCECKDMFSWINKYGPLSEHDAVYVFRQMMCAMEYCHSFNICHRDLKPENILLSEMGEVKIIDFGMAALHQNDQKLRTSCGSPHYAAPELLKSKNYRGDKADVWSMGVILFAMLAQRLPFDDPHLPTMLSLSKRAIYTMPEHFSPEAKDLIRRILVTDPEKRISIREMWDHPLIGNYDKLRGFKEHRKQPVDMRTRSKDAPINPRDIDPQILRQLRAMWHSTDEQDIKSKLLSKGPNDQKLFYHLLVSHRDRLLEDYDPDLTHSASDYHHLRPPAWTTRVSTRQFKTLGRTPSRFTVISTVADTEAGGTVRSYDPYYASRNLAPGQASHAKITVHRGSLEPGSARSVASGSVPSRMGTGSSSQARRKMNSSVRSRTISYAQSQRSSMSSIRSSRQGTTGLLVKPRHKRGVEFSSIRKGAVPTAQQIRGRSIHASASIAGDQTTYNRDNTSPQSPKKRTKRDNVNLTGSADDIRAATPIIGEEEMIQFSNSIAKDCDDAFRSSLICSPSDSSDRNRRSTTPFSIDFGTPSIQKTPEPAYTPRISVNPWDSRPLPPTPPIELTPSPQRHVDIKLEPQTPQGLNISLNVAPLVTPSANQRRITSAPAYTLYARDSRPLPSIFESPDIVNGQPRIVSAPPLRVPAPLPTPNDNQSLDFLAANGENTIRIVESPSARRSTGSAIIPEPLNVRKKSACSSSQTPESRKVSQDMDVRKKYIFHNQMPDLPEEPATNNRSRSSSNGSSIGPKKKLSTWFRRTSKTSSKCDVNETPDESTVNEDQPRDPASLAVPPQRFSSTSTGAAPPDMVAQPAKKNSFKFWKNPKGDHRMSIAAPDYEDESNNLDAKHRLPGATSLTQNGHGHGDNGDTVARKIEPRQNWLARLFRVKPAMRYLCLQISRRRARQEVTILLREWRKWGMRDVEVDKERNIVFARVGKKNFLNIKEVNFAVEIITVIEHGKRNHLSIVRFTQEKGAASSFHKVVETMNSVFMGRGLLVQDKRKAKMMIKTLNS</sequence>
<dbReference type="InterPro" id="IPR031850">
    <property type="entry name" value="Fungal_KA1_dom"/>
</dbReference>
<evidence type="ECO:0000256" key="5">
    <source>
        <dbReference type="ARBA" id="ARBA00022553"/>
    </source>
</evidence>
<dbReference type="GO" id="GO:0005935">
    <property type="term" value="C:cellular bud neck"/>
    <property type="evidence" value="ECO:0007669"/>
    <property type="project" value="UniProtKB-SubCell"/>
</dbReference>
<dbReference type="InterPro" id="IPR017441">
    <property type="entry name" value="Protein_kinase_ATP_BS"/>
</dbReference>
<comment type="catalytic activity">
    <reaction evidence="10">
        <text>L-threonyl-[protein] + ATP = O-phospho-L-threonyl-[protein] + ADP + H(+)</text>
        <dbReference type="Rhea" id="RHEA:46608"/>
        <dbReference type="Rhea" id="RHEA-COMP:11060"/>
        <dbReference type="Rhea" id="RHEA-COMP:11605"/>
        <dbReference type="ChEBI" id="CHEBI:15378"/>
        <dbReference type="ChEBI" id="CHEBI:30013"/>
        <dbReference type="ChEBI" id="CHEBI:30616"/>
        <dbReference type="ChEBI" id="CHEBI:61977"/>
        <dbReference type="ChEBI" id="CHEBI:456216"/>
        <dbReference type="EC" id="2.7.11.1"/>
    </reaction>
</comment>
<feature type="region of interest" description="Disordered" evidence="13">
    <location>
        <begin position="887"/>
        <end position="1024"/>
    </location>
</feature>
<dbReference type="Proteomes" id="UP000283895">
    <property type="component" value="Unassembled WGS sequence"/>
</dbReference>
<name>A0A423X4L1_9PEZI</name>
<evidence type="ECO:0000256" key="4">
    <source>
        <dbReference type="ARBA" id="ARBA00022527"/>
    </source>
</evidence>
<keyword evidence="16" id="KW-1185">Reference proteome</keyword>
<evidence type="ECO:0000256" key="9">
    <source>
        <dbReference type="ARBA" id="ARBA00022840"/>
    </source>
</evidence>
<comment type="similarity">
    <text evidence="2">Belongs to the protein kinase superfamily. CAMK Ser/Thr protein kinase family. NIM1 subfamily.</text>
</comment>
<dbReference type="InterPro" id="IPR008271">
    <property type="entry name" value="Ser/Thr_kinase_AS"/>
</dbReference>
<dbReference type="Gene3D" id="1.10.510.10">
    <property type="entry name" value="Transferase(Phosphotransferase) domain 1"/>
    <property type="match status" value="1"/>
</dbReference>
<keyword evidence="8" id="KW-0418">Kinase</keyword>
<evidence type="ECO:0000256" key="3">
    <source>
        <dbReference type="ARBA" id="ARBA00012513"/>
    </source>
</evidence>
<dbReference type="InterPro" id="IPR043024">
    <property type="entry name" value="KA1_sf_fungal"/>
</dbReference>
<keyword evidence="6" id="KW-0808">Transferase</keyword>
<feature type="region of interest" description="Disordered" evidence="13">
    <location>
        <begin position="725"/>
        <end position="759"/>
    </location>
</feature>
<dbReference type="Pfam" id="PF00069">
    <property type="entry name" value="Pkinase"/>
    <property type="match status" value="1"/>
</dbReference>
<evidence type="ECO:0000256" key="8">
    <source>
        <dbReference type="ARBA" id="ARBA00022777"/>
    </source>
</evidence>
<feature type="binding site" evidence="12">
    <location>
        <position position="149"/>
    </location>
    <ligand>
        <name>ATP</name>
        <dbReference type="ChEBI" id="CHEBI:30616"/>
    </ligand>
</feature>
<dbReference type="GO" id="GO:0035556">
    <property type="term" value="P:intracellular signal transduction"/>
    <property type="evidence" value="ECO:0007669"/>
    <property type="project" value="TreeGrafter"/>
</dbReference>
<feature type="region of interest" description="Disordered" evidence="13">
    <location>
        <begin position="1057"/>
        <end position="1085"/>
    </location>
</feature>
<dbReference type="PANTHER" id="PTHR24346">
    <property type="entry name" value="MAP/MICROTUBULE AFFINITY-REGULATING KINASE"/>
    <property type="match status" value="1"/>
</dbReference>
<dbReference type="EMBL" id="LKEA01000003">
    <property type="protein sequence ID" value="ROW10585.1"/>
    <property type="molecule type" value="Genomic_DNA"/>
</dbReference>
<dbReference type="FunFam" id="1.10.510.10:FF:000394">
    <property type="entry name" value="Serine/threonine-protein kinase HSL1"/>
    <property type="match status" value="1"/>
</dbReference>
<evidence type="ECO:0000256" key="1">
    <source>
        <dbReference type="ARBA" id="ARBA00004266"/>
    </source>
</evidence>
<evidence type="ECO:0000259" key="14">
    <source>
        <dbReference type="PROSITE" id="PS50011"/>
    </source>
</evidence>
<evidence type="ECO:0000313" key="15">
    <source>
        <dbReference type="EMBL" id="ROW10585.1"/>
    </source>
</evidence>
<dbReference type="PROSITE" id="PS00107">
    <property type="entry name" value="PROTEIN_KINASE_ATP"/>
    <property type="match status" value="1"/>
</dbReference>
<dbReference type="EC" id="2.7.11.1" evidence="3"/>
<dbReference type="OrthoDB" id="504170at2759"/>
<evidence type="ECO:0000256" key="11">
    <source>
        <dbReference type="ARBA" id="ARBA00048679"/>
    </source>
</evidence>
<evidence type="ECO:0000256" key="7">
    <source>
        <dbReference type="ARBA" id="ARBA00022741"/>
    </source>
</evidence>
<feature type="region of interest" description="Disordered" evidence="13">
    <location>
        <begin position="557"/>
        <end position="690"/>
    </location>
</feature>
<dbReference type="PANTHER" id="PTHR24346:SF110">
    <property type="entry name" value="NON-SPECIFIC SERINE_THREONINE PROTEIN KINASE"/>
    <property type="match status" value="1"/>
</dbReference>
<dbReference type="PROSITE" id="PS50011">
    <property type="entry name" value="PROTEIN_KINASE_DOM"/>
    <property type="match status" value="1"/>
</dbReference>
<dbReference type="GO" id="GO:0005524">
    <property type="term" value="F:ATP binding"/>
    <property type="evidence" value="ECO:0007669"/>
    <property type="project" value="UniProtKB-UniRule"/>
</dbReference>
<evidence type="ECO:0000256" key="10">
    <source>
        <dbReference type="ARBA" id="ARBA00047899"/>
    </source>
</evidence>
<dbReference type="AlphaFoldDB" id="A0A423X4L1"/>
<comment type="catalytic activity">
    <reaction evidence="11">
        <text>L-seryl-[protein] + ATP = O-phospho-L-seryl-[protein] + ADP + H(+)</text>
        <dbReference type="Rhea" id="RHEA:17989"/>
        <dbReference type="Rhea" id="RHEA-COMP:9863"/>
        <dbReference type="Rhea" id="RHEA-COMP:11604"/>
        <dbReference type="ChEBI" id="CHEBI:15378"/>
        <dbReference type="ChEBI" id="CHEBI:29999"/>
        <dbReference type="ChEBI" id="CHEBI:30616"/>
        <dbReference type="ChEBI" id="CHEBI:83421"/>
        <dbReference type="ChEBI" id="CHEBI:456216"/>
        <dbReference type="EC" id="2.7.11.1"/>
    </reaction>
</comment>
<accession>A0A423X4L1</accession>
<feature type="compositionally biased region" description="Low complexity" evidence="13">
    <location>
        <begin position="950"/>
        <end position="961"/>
    </location>
</feature>
<feature type="domain" description="Protein kinase" evidence="14">
    <location>
        <begin position="120"/>
        <end position="395"/>
    </location>
</feature>
<keyword evidence="4" id="KW-0723">Serine/threonine-protein kinase</keyword>
<dbReference type="Gene3D" id="3.30.310.220">
    <property type="entry name" value="Fungal kinase associated-1 domain"/>
    <property type="match status" value="1"/>
</dbReference>
<proteinExistence type="inferred from homology"/>
<dbReference type="Pfam" id="PF16797">
    <property type="entry name" value="Fungal_KA1"/>
    <property type="match status" value="1"/>
</dbReference>
<dbReference type="STRING" id="356882.A0A423X4L1"/>
<dbReference type="InterPro" id="IPR000719">
    <property type="entry name" value="Prot_kinase_dom"/>
</dbReference>
<feature type="compositionally biased region" description="Polar residues" evidence="13">
    <location>
        <begin position="567"/>
        <end position="601"/>
    </location>
</feature>
<feature type="compositionally biased region" description="Basic and acidic residues" evidence="13">
    <location>
        <begin position="920"/>
        <end position="932"/>
    </location>
</feature>
<reference evidence="15 16" key="1">
    <citation type="submission" date="2015-09" db="EMBL/GenBank/DDBJ databases">
        <title>Host preference determinants of Valsa canker pathogens revealed by comparative genomics.</title>
        <authorList>
            <person name="Yin Z."/>
            <person name="Huang L."/>
        </authorList>
    </citation>
    <scope>NUCLEOTIDE SEQUENCE [LARGE SCALE GENOMIC DNA]</scope>
    <source>
        <strain evidence="15 16">03-1</strain>
    </source>
</reference>
<evidence type="ECO:0000313" key="16">
    <source>
        <dbReference type="Proteomes" id="UP000283895"/>
    </source>
</evidence>
<comment type="caution">
    <text evidence="15">The sequence shown here is derived from an EMBL/GenBank/DDBJ whole genome shotgun (WGS) entry which is preliminary data.</text>
</comment>
<protein>
    <recommendedName>
        <fullName evidence="3">non-specific serine/threonine protein kinase</fullName>
        <ecNumber evidence="3">2.7.11.1</ecNumber>
    </recommendedName>
</protein>
<dbReference type="GO" id="GO:0004674">
    <property type="term" value="F:protein serine/threonine kinase activity"/>
    <property type="evidence" value="ECO:0007669"/>
    <property type="project" value="UniProtKB-KW"/>
</dbReference>
<feature type="compositionally biased region" description="Low complexity" evidence="13">
    <location>
        <begin position="95"/>
        <end position="106"/>
    </location>
</feature>
<organism evidence="15 16">
    <name type="scientific">Cytospora schulzeri</name>
    <dbReference type="NCBI Taxonomy" id="448051"/>
    <lineage>
        <taxon>Eukaryota</taxon>
        <taxon>Fungi</taxon>
        <taxon>Dikarya</taxon>
        <taxon>Ascomycota</taxon>
        <taxon>Pezizomycotina</taxon>
        <taxon>Sordariomycetes</taxon>
        <taxon>Sordariomycetidae</taxon>
        <taxon>Diaporthales</taxon>
        <taxon>Cytosporaceae</taxon>
        <taxon>Cytospora</taxon>
    </lineage>
</organism>
<evidence type="ECO:0000256" key="12">
    <source>
        <dbReference type="PROSITE-ProRule" id="PRU10141"/>
    </source>
</evidence>
<keyword evidence="9 12" id="KW-0067">ATP-binding</keyword>
<dbReference type="SUPFAM" id="SSF56112">
    <property type="entry name" value="Protein kinase-like (PK-like)"/>
    <property type="match status" value="1"/>
</dbReference>
<dbReference type="GO" id="GO:0005940">
    <property type="term" value="C:septin ring"/>
    <property type="evidence" value="ECO:0007669"/>
    <property type="project" value="UniProtKB-ARBA"/>
</dbReference>
<dbReference type="PROSITE" id="PS00108">
    <property type="entry name" value="PROTEIN_KINASE_ST"/>
    <property type="match status" value="1"/>
</dbReference>
<gene>
    <name evidence="15" type="ORF">VMCG_01896</name>
</gene>
<feature type="compositionally biased region" description="Polar residues" evidence="13">
    <location>
        <begin position="660"/>
        <end position="674"/>
    </location>
</feature>